<evidence type="ECO:0000313" key="3">
    <source>
        <dbReference type="Proteomes" id="UP001576774"/>
    </source>
</evidence>
<dbReference type="RefSeq" id="WP_413273575.1">
    <property type="nucleotide sequence ID" value="NZ_JBHFNQ010000206.1"/>
</dbReference>
<dbReference type="SUPFAM" id="SSF109604">
    <property type="entry name" value="HD-domain/PDEase-like"/>
    <property type="match status" value="1"/>
</dbReference>
<name>A0ABV4XCN7_9CYAN</name>
<dbReference type="Proteomes" id="UP001576774">
    <property type="component" value="Unassembled WGS sequence"/>
</dbReference>
<evidence type="ECO:0000313" key="2">
    <source>
        <dbReference type="EMBL" id="MFB2880563.1"/>
    </source>
</evidence>
<keyword evidence="3" id="KW-1185">Reference proteome</keyword>
<dbReference type="EMBL" id="JBHFNQ010000206">
    <property type="protein sequence ID" value="MFB2880563.1"/>
    <property type="molecule type" value="Genomic_DNA"/>
</dbReference>
<protein>
    <submittedName>
        <fullName evidence="2">Uncharacterized protein</fullName>
    </submittedName>
</protein>
<feature type="coiled-coil region" evidence="1">
    <location>
        <begin position="265"/>
        <end position="292"/>
    </location>
</feature>
<organism evidence="2 3">
    <name type="scientific">Floridaenema aerugineum BLCC-F46</name>
    <dbReference type="NCBI Taxonomy" id="3153654"/>
    <lineage>
        <taxon>Bacteria</taxon>
        <taxon>Bacillati</taxon>
        <taxon>Cyanobacteriota</taxon>
        <taxon>Cyanophyceae</taxon>
        <taxon>Oscillatoriophycideae</taxon>
        <taxon>Aerosakkonematales</taxon>
        <taxon>Aerosakkonemataceae</taxon>
        <taxon>Floridanema</taxon>
        <taxon>Floridanema aerugineum</taxon>
    </lineage>
</organism>
<sequence length="353" mass="40676">MYTILRSQGTLTRQESLNPKWQQPFPGNLSKLPKSFAEVVEIVTGFVFDEFDREITEKQLYYHNREHINGVRKRANLIWQIIYPEKDHQISQNLARMQVLLDLCANAHDLVQVFLPQTEPHTSRKREAGVSETLTIEKLYDYINQLNNQLRECQVDESLLFTKADLSIIEEAILATICIYEPSEQAIYQPALYEPNQDLSPIARILALADIGALGMEGITAYNQEGSLLFLEENPDVIQIIYEGKRESLALDNSQLHENIRQRLLKRAQFQINFAKSRLNRYQQEISSFSAETISVLTNETFKFLNPETIKQIEAEIPTAQDTPLEVLLTFFNLEKYISSLVNNCSKEVNFPC</sequence>
<proteinExistence type="predicted"/>
<accession>A0ABV4XCN7</accession>
<gene>
    <name evidence="2" type="ORF">ACE1CC_27255</name>
</gene>
<keyword evidence="1" id="KW-0175">Coiled coil</keyword>
<reference evidence="2 3" key="1">
    <citation type="submission" date="2024-09" db="EMBL/GenBank/DDBJ databases">
        <title>Floridaenema gen nov. (Aerosakkonemataceae, Aerosakkonematales ord. nov., Cyanobacteria) from benthic tropical and subtropical fresh waters, with the description of four new species.</title>
        <authorList>
            <person name="Moretto J.A."/>
            <person name="Berthold D.E."/>
            <person name="Lefler F.W."/>
            <person name="Huang I.-S."/>
            <person name="Laughinghouse H. IV."/>
        </authorList>
    </citation>
    <scope>NUCLEOTIDE SEQUENCE [LARGE SCALE GENOMIC DNA]</scope>
    <source>
        <strain evidence="2 3">BLCC-F46</strain>
    </source>
</reference>
<comment type="caution">
    <text evidence="2">The sequence shown here is derived from an EMBL/GenBank/DDBJ whole genome shotgun (WGS) entry which is preliminary data.</text>
</comment>
<evidence type="ECO:0000256" key="1">
    <source>
        <dbReference type="SAM" id="Coils"/>
    </source>
</evidence>